<evidence type="ECO:0000256" key="2">
    <source>
        <dbReference type="ARBA" id="ARBA00002695"/>
    </source>
</evidence>
<dbReference type="GO" id="GO:0003861">
    <property type="term" value="F:3-isopropylmalate dehydratase activity"/>
    <property type="evidence" value="ECO:0007669"/>
    <property type="project" value="UniProtKB-UniRule"/>
</dbReference>
<feature type="domain" description="Aconitase/3-isopropylmalate dehydratase large subunit alpha/beta/alpha" evidence="14">
    <location>
        <begin position="8"/>
        <end position="458"/>
    </location>
</feature>
<dbReference type="GO" id="GO:0009098">
    <property type="term" value="P:L-leucine biosynthetic process"/>
    <property type="evidence" value="ECO:0007669"/>
    <property type="project" value="UniProtKB-UniRule"/>
</dbReference>
<evidence type="ECO:0000256" key="4">
    <source>
        <dbReference type="ARBA" id="ARBA00011271"/>
    </source>
</evidence>
<accession>A0A5J5GDS0</accession>
<keyword evidence="7 13" id="KW-0028">Amino-acid biosynthesis</keyword>
<evidence type="ECO:0000256" key="7">
    <source>
        <dbReference type="ARBA" id="ARBA00022605"/>
    </source>
</evidence>
<keyword evidence="10 13" id="KW-0411">Iron-sulfur</keyword>
<dbReference type="InterPro" id="IPR015931">
    <property type="entry name" value="Acnase/IPM_dHydase_lsu_aba_1/3"/>
</dbReference>
<dbReference type="InterPro" id="IPR050067">
    <property type="entry name" value="IPM_dehydratase_rel_enz"/>
</dbReference>
<comment type="function">
    <text evidence="2 13">Catalyzes the isomerization between 2-isopropylmalate and 3-isopropylmalate, via the formation of 2-isopropylmaleate.</text>
</comment>
<dbReference type="HAMAP" id="MF_01026">
    <property type="entry name" value="LeuC_type1"/>
    <property type="match status" value="1"/>
</dbReference>
<comment type="caution">
    <text evidence="15">The sequence shown here is derived from an EMBL/GenBank/DDBJ whole genome shotgun (WGS) entry which is preliminary data.</text>
</comment>
<comment type="catalytic activity">
    <reaction evidence="1 13">
        <text>(2R,3S)-3-isopropylmalate = (2S)-2-isopropylmalate</text>
        <dbReference type="Rhea" id="RHEA:32287"/>
        <dbReference type="ChEBI" id="CHEBI:1178"/>
        <dbReference type="ChEBI" id="CHEBI:35121"/>
        <dbReference type="EC" id="4.2.1.33"/>
    </reaction>
</comment>
<keyword evidence="11 13" id="KW-0456">Lyase</keyword>
<dbReference type="InterPro" id="IPR004430">
    <property type="entry name" value="3-IsopropMal_deHydase_lsu"/>
</dbReference>
<dbReference type="FunFam" id="3.30.499.10:FF:000007">
    <property type="entry name" value="3-isopropylmalate dehydratase large subunit"/>
    <property type="match status" value="1"/>
</dbReference>
<dbReference type="Pfam" id="PF00330">
    <property type="entry name" value="Aconitase"/>
    <property type="match status" value="1"/>
</dbReference>
<dbReference type="PRINTS" id="PR00415">
    <property type="entry name" value="ACONITASE"/>
</dbReference>
<dbReference type="PROSITE" id="PS01244">
    <property type="entry name" value="ACONITASE_2"/>
    <property type="match status" value="1"/>
</dbReference>
<evidence type="ECO:0000313" key="15">
    <source>
        <dbReference type="EMBL" id="KAA9006110.1"/>
    </source>
</evidence>
<dbReference type="NCBIfam" id="TIGR00170">
    <property type="entry name" value="leuC"/>
    <property type="match status" value="1"/>
</dbReference>
<dbReference type="RefSeq" id="WP_150446362.1">
    <property type="nucleotide sequence ID" value="NZ_VYQE01000005.1"/>
</dbReference>
<dbReference type="SUPFAM" id="SSF53732">
    <property type="entry name" value="Aconitase iron-sulfur domain"/>
    <property type="match status" value="1"/>
</dbReference>
<evidence type="ECO:0000256" key="8">
    <source>
        <dbReference type="ARBA" id="ARBA00022723"/>
    </source>
</evidence>
<feature type="binding site" evidence="13">
    <location>
        <position position="408"/>
    </location>
    <ligand>
        <name>[4Fe-4S] cluster</name>
        <dbReference type="ChEBI" id="CHEBI:49883"/>
    </ligand>
</feature>
<keyword evidence="9 13" id="KW-0408">Iron</keyword>
<feature type="binding site" evidence="13">
    <location>
        <position position="348"/>
    </location>
    <ligand>
        <name>[4Fe-4S] cluster</name>
        <dbReference type="ChEBI" id="CHEBI:49883"/>
    </ligand>
</feature>
<evidence type="ECO:0000256" key="9">
    <source>
        <dbReference type="ARBA" id="ARBA00023004"/>
    </source>
</evidence>
<dbReference type="AlphaFoldDB" id="A0A5J5GDS0"/>
<keyword evidence="6 13" id="KW-0004">4Fe-4S</keyword>
<keyword evidence="16" id="KW-1185">Reference proteome</keyword>
<comment type="subunit">
    <text evidence="4 13">Heterodimer of LeuC and LeuD.</text>
</comment>
<dbReference type="GO" id="GO:0046872">
    <property type="term" value="F:metal ion binding"/>
    <property type="evidence" value="ECO:0007669"/>
    <property type="project" value="UniProtKB-KW"/>
</dbReference>
<evidence type="ECO:0000256" key="12">
    <source>
        <dbReference type="ARBA" id="ARBA00023304"/>
    </source>
</evidence>
<dbReference type="Gene3D" id="3.30.499.10">
    <property type="entry name" value="Aconitase, domain 3"/>
    <property type="match status" value="2"/>
</dbReference>
<evidence type="ECO:0000256" key="3">
    <source>
        <dbReference type="ARBA" id="ARBA00004729"/>
    </source>
</evidence>
<dbReference type="UniPathway" id="UPA00048">
    <property type="reaction ID" value="UER00071"/>
</dbReference>
<dbReference type="FunFam" id="3.30.499.10:FF:000006">
    <property type="entry name" value="3-isopropylmalate dehydratase large subunit"/>
    <property type="match status" value="1"/>
</dbReference>
<dbReference type="InterPro" id="IPR001030">
    <property type="entry name" value="Acoase/IPM_deHydtase_lsu_aba"/>
</dbReference>
<dbReference type="EMBL" id="VYQE01000005">
    <property type="protein sequence ID" value="KAA9006110.1"/>
    <property type="molecule type" value="Genomic_DNA"/>
</dbReference>
<evidence type="ECO:0000259" key="14">
    <source>
        <dbReference type="Pfam" id="PF00330"/>
    </source>
</evidence>
<keyword evidence="8 13" id="KW-0479">Metal-binding</keyword>
<protein>
    <recommendedName>
        <fullName evidence="13">3-isopropylmalate dehydratase large subunit</fullName>
        <ecNumber evidence="13">4.2.1.33</ecNumber>
    </recommendedName>
    <alternativeName>
        <fullName evidence="13">Alpha-IPM isomerase</fullName>
        <shortName evidence="13">IPMI</shortName>
    </alternativeName>
    <alternativeName>
        <fullName evidence="13">Isopropylmalate isomerase</fullName>
    </alternativeName>
</protein>
<dbReference type="NCBIfam" id="NF009116">
    <property type="entry name" value="PRK12466.1"/>
    <property type="match status" value="1"/>
</dbReference>
<evidence type="ECO:0000256" key="5">
    <source>
        <dbReference type="ARBA" id="ARBA00022430"/>
    </source>
</evidence>
<evidence type="ECO:0000256" key="13">
    <source>
        <dbReference type="HAMAP-Rule" id="MF_01026"/>
    </source>
</evidence>
<dbReference type="Proteomes" id="UP000326554">
    <property type="component" value="Unassembled WGS sequence"/>
</dbReference>
<dbReference type="InterPro" id="IPR018136">
    <property type="entry name" value="Aconitase_4Fe-4S_BS"/>
</dbReference>
<organism evidence="15 16">
    <name type="scientific">Histidinibacterium aquaticum</name>
    <dbReference type="NCBI Taxonomy" id="2613962"/>
    <lineage>
        <taxon>Bacteria</taxon>
        <taxon>Pseudomonadati</taxon>
        <taxon>Pseudomonadota</taxon>
        <taxon>Alphaproteobacteria</taxon>
        <taxon>Rhodobacterales</taxon>
        <taxon>Paracoccaceae</taxon>
        <taxon>Histidinibacterium</taxon>
    </lineage>
</organism>
<dbReference type="PANTHER" id="PTHR43822:SF9">
    <property type="entry name" value="3-ISOPROPYLMALATE DEHYDRATASE"/>
    <property type="match status" value="1"/>
</dbReference>
<feature type="binding site" evidence="13">
    <location>
        <position position="411"/>
    </location>
    <ligand>
        <name>[4Fe-4S] cluster</name>
        <dbReference type="ChEBI" id="CHEBI:49883"/>
    </ligand>
</feature>
<reference evidence="15 16" key="1">
    <citation type="submission" date="2019-09" db="EMBL/GenBank/DDBJ databases">
        <authorList>
            <person name="Park J.-S."/>
            <person name="Choi H.-J."/>
        </authorList>
    </citation>
    <scope>NUCLEOTIDE SEQUENCE [LARGE SCALE GENOMIC DNA]</scope>
    <source>
        <strain evidence="15 16">176SS1-4</strain>
    </source>
</reference>
<comment type="cofactor">
    <cofactor evidence="13">
        <name>[4Fe-4S] cluster</name>
        <dbReference type="ChEBI" id="CHEBI:49883"/>
    </cofactor>
    <text evidence="13">Binds 1 [4Fe-4S] cluster per subunit.</text>
</comment>
<proteinExistence type="inferred from homology"/>
<dbReference type="InterPro" id="IPR033941">
    <property type="entry name" value="IPMI_cat"/>
</dbReference>
<evidence type="ECO:0000256" key="10">
    <source>
        <dbReference type="ARBA" id="ARBA00023014"/>
    </source>
</evidence>
<sequence>MSPKTLYDKIWDAHLVDTAEDGTSLLYIDRHLVHEVTSPQAFEGLRLAGRKVRAPEKTIAVPDHNVPTTADRVNGITNEESRIQVEALDTNAKEFGVHYYPVSDVRQGIVHIIGPENGWTLPGMTIVCGDSHTATHGAFGALAHGIGTSEVEHVLATQTLIQSKSKNMKVEITGQLAPGVTAKDITLSIIGKTGTAGGTGYVIEYCGEAIRSLSMEGRMTVCNMAIEGGARAGLIAPDETTFEYIKGRPHAPKGAQWEAAMEWWKTLYSDDDAHWDKVVTIRGEDIAPVVTWGTSPEDVLPIDAVVPAPEDFEGGKVQGAKRALEYMGLTPGQRLQDIEIDTVFIGSCTNGRIEDLRAAAKILKGKKIKPGLRAMVVPGSGLVRAQAEEEGLAQIFQDAGFEWRLAGCSMCLAMNPDQLAPGERCAATSNRNFEGRQGRGGRTHLMSPQMAAAAAITGRLTDVREMMTPEPEPA</sequence>
<evidence type="ECO:0000313" key="16">
    <source>
        <dbReference type="Proteomes" id="UP000326554"/>
    </source>
</evidence>
<dbReference type="InterPro" id="IPR036008">
    <property type="entry name" value="Aconitase_4Fe-4S_dom"/>
</dbReference>
<keyword evidence="12 13" id="KW-0100">Branched-chain amino acid biosynthesis</keyword>
<dbReference type="EC" id="4.2.1.33" evidence="13"/>
<dbReference type="GO" id="GO:0051539">
    <property type="term" value="F:4 iron, 4 sulfur cluster binding"/>
    <property type="evidence" value="ECO:0007669"/>
    <property type="project" value="UniProtKB-KW"/>
</dbReference>
<dbReference type="NCBIfam" id="NF004016">
    <property type="entry name" value="PRK05478.1"/>
    <property type="match status" value="1"/>
</dbReference>
<evidence type="ECO:0000256" key="11">
    <source>
        <dbReference type="ARBA" id="ARBA00023239"/>
    </source>
</evidence>
<name>A0A5J5GDS0_9RHOB</name>
<keyword evidence="5 13" id="KW-0432">Leucine biosynthesis</keyword>
<gene>
    <name evidence="13 15" type="primary">leuC</name>
    <name evidence="15" type="ORF">F3S47_16295</name>
</gene>
<dbReference type="PANTHER" id="PTHR43822">
    <property type="entry name" value="HOMOACONITASE, MITOCHONDRIAL-RELATED"/>
    <property type="match status" value="1"/>
</dbReference>
<evidence type="ECO:0000256" key="6">
    <source>
        <dbReference type="ARBA" id="ARBA00022485"/>
    </source>
</evidence>
<dbReference type="PROSITE" id="PS00450">
    <property type="entry name" value="ACONITASE_1"/>
    <property type="match status" value="1"/>
</dbReference>
<evidence type="ECO:0000256" key="1">
    <source>
        <dbReference type="ARBA" id="ARBA00000491"/>
    </source>
</evidence>
<dbReference type="CDD" id="cd01583">
    <property type="entry name" value="IPMI"/>
    <property type="match status" value="1"/>
</dbReference>
<comment type="similarity">
    <text evidence="13">Belongs to the aconitase/IPM isomerase family. LeuC type 1 subfamily.</text>
</comment>
<comment type="pathway">
    <text evidence="3 13">Amino-acid biosynthesis; L-leucine biosynthesis; L-leucine from 3-methyl-2-oxobutanoate: step 2/4.</text>
</comment>